<dbReference type="Proteomes" id="UP000682403">
    <property type="component" value="Unassembled WGS sequence"/>
</dbReference>
<dbReference type="PRINTS" id="PR01438">
    <property type="entry name" value="UNVRSLSTRESS"/>
</dbReference>
<feature type="domain" description="UspA" evidence="2">
    <location>
        <begin position="4"/>
        <end position="53"/>
    </location>
</feature>
<evidence type="ECO:0000259" key="2">
    <source>
        <dbReference type="Pfam" id="PF00582"/>
    </source>
</evidence>
<comment type="similarity">
    <text evidence="1">Belongs to the universal stress protein A family.</text>
</comment>
<protein>
    <submittedName>
        <fullName evidence="3">Universal stress protein</fullName>
    </submittedName>
</protein>
<reference evidence="3 4" key="1">
    <citation type="submission" date="2021-04" db="EMBL/GenBank/DDBJ databases">
        <title>Metabacillus sp. strain KIGAM252 whole genome sequence.</title>
        <authorList>
            <person name="Seo M.-J."/>
            <person name="Cho E.-S."/>
            <person name="Hwang C.Y."/>
            <person name="Yoon D.J."/>
        </authorList>
    </citation>
    <scope>NUCLEOTIDE SEQUENCE [LARGE SCALE GENOMIC DNA]</scope>
    <source>
        <strain evidence="3 4">KIGAM252</strain>
    </source>
</reference>
<dbReference type="PANTHER" id="PTHR46268:SF6">
    <property type="entry name" value="UNIVERSAL STRESS PROTEIN UP12"/>
    <property type="match status" value="1"/>
</dbReference>
<dbReference type="InterPro" id="IPR014729">
    <property type="entry name" value="Rossmann-like_a/b/a_fold"/>
</dbReference>
<accession>A0ABS5LC58</accession>
<proteinExistence type="inferred from homology"/>
<feature type="domain" description="UspA" evidence="2">
    <location>
        <begin position="80"/>
        <end position="170"/>
    </location>
</feature>
<dbReference type="Gene3D" id="3.40.50.620">
    <property type="entry name" value="HUPs"/>
    <property type="match status" value="1"/>
</dbReference>
<dbReference type="EMBL" id="JAGVRK010000001">
    <property type="protein sequence ID" value="MBS2968196.1"/>
    <property type="molecule type" value="Genomic_DNA"/>
</dbReference>
<dbReference type="SUPFAM" id="SSF52402">
    <property type="entry name" value="Adenine nucleotide alpha hydrolases-like"/>
    <property type="match status" value="1"/>
</dbReference>
<evidence type="ECO:0000313" key="4">
    <source>
        <dbReference type="Proteomes" id="UP000682403"/>
    </source>
</evidence>
<organism evidence="3 4">
    <name type="scientific">Metabacillus flavus</name>
    <dbReference type="NCBI Taxonomy" id="2823519"/>
    <lineage>
        <taxon>Bacteria</taxon>
        <taxon>Bacillati</taxon>
        <taxon>Bacillota</taxon>
        <taxon>Bacilli</taxon>
        <taxon>Bacillales</taxon>
        <taxon>Bacillaceae</taxon>
        <taxon>Metabacillus</taxon>
    </lineage>
</organism>
<keyword evidence="4" id="KW-1185">Reference proteome</keyword>
<dbReference type="RefSeq" id="WP_211556837.1">
    <property type="nucleotide sequence ID" value="NZ_JAGVRK010000001.1"/>
</dbReference>
<name>A0ABS5LC58_9BACI</name>
<dbReference type="InterPro" id="IPR006015">
    <property type="entry name" value="Universal_stress_UspA"/>
</dbReference>
<dbReference type="Pfam" id="PF00582">
    <property type="entry name" value="Usp"/>
    <property type="match status" value="2"/>
</dbReference>
<sequence length="170" mass="18461">MNTIRHLLVAFNGTADSKEALSTGIALSKQLNAQLSVLHVYENENKPAITASSTQPLYANRMSGDGMTNYPMPPVVDDRDEAYQEDQYMNDGTNRVTSEAAAILQQHNFPGEVKVMDGNPSDAILSYAEEIGADMIVVGQRNISGFKKLITSSVSEKVTKESVIPVLIAK</sequence>
<dbReference type="InterPro" id="IPR006016">
    <property type="entry name" value="UspA"/>
</dbReference>
<evidence type="ECO:0000313" key="3">
    <source>
        <dbReference type="EMBL" id="MBS2968196.1"/>
    </source>
</evidence>
<gene>
    <name evidence="3" type="ORF">J9317_05430</name>
</gene>
<evidence type="ECO:0000256" key="1">
    <source>
        <dbReference type="ARBA" id="ARBA00008791"/>
    </source>
</evidence>
<dbReference type="CDD" id="cd00293">
    <property type="entry name" value="USP-like"/>
    <property type="match status" value="1"/>
</dbReference>
<comment type="caution">
    <text evidence="3">The sequence shown here is derived from an EMBL/GenBank/DDBJ whole genome shotgun (WGS) entry which is preliminary data.</text>
</comment>
<dbReference type="PANTHER" id="PTHR46268">
    <property type="entry name" value="STRESS RESPONSE PROTEIN NHAX"/>
    <property type="match status" value="1"/>
</dbReference>